<reference evidence="2" key="1">
    <citation type="journal article" date="2023" name="Hortic. Res.">
        <title>A chromosome-level phased genome enabling allele-level studies in sweet orange: a case study on citrus Huanglongbing tolerance.</title>
        <authorList>
            <person name="Wu B."/>
            <person name="Yu Q."/>
            <person name="Deng Z."/>
            <person name="Duan Y."/>
            <person name="Luo F."/>
            <person name="Gmitter F. Jr."/>
        </authorList>
    </citation>
    <scope>NUCLEOTIDE SEQUENCE [LARGE SCALE GENOMIC DNA]</scope>
    <source>
        <strain evidence="2">cv. Valencia</strain>
    </source>
</reference>
<dbReference type="EMBL" id="CM039172">
    <property type="protein sequence ID" value="KAH9780192.1"/>
    <property type="molecule type" value="Genomic_DNA"/>
</dbReference>
<evidence type="ECO:0000313" key="2">
    <source>
        <dbReference type="Proteomes" id="UP000829398"/>
    </source>
</evidence>
<sequence>MIEQQNRTIDELRNEMRASFNSQTQSVSNLEKMVGQLASLVQTLAMTIEKDKFLSQPVPNPKGVHEVSTSSPQQHREVKAVMTLRKRKKVDNKVEMPIGRITSNSNGVTTCRSIHENTSWYCGGRAYPGFKEAHPHYPRLTFLGNCRCSHSMQDWKYAVVLWQHDYGGIVMHSASKFIARHSDVMACGIAVNSERVQRHTISVFVGDESGILSRIDGVFTRRNCNIESLGVIGLNKDRALFTMVVFGTDRELQQVVKQLQKLVNVLKVSTKQSSSSSLEPFFLPCSGVDSTPDFVGSQPCKLQMDELETIRIFEENISSVVWIGNLGIRVSFSDQSTFYAQVVGHDQVNDLAVLHIDAPNHELRPIHVSVSADLRVGKKIYAIGHPLGWSFSCTTGVISALDREIPGRLIQGVIQIDASINLGNSGGPLLDSSRSLIGVNTFITSGAFSGIGFALPIDTASFSLTLVRDIVDQLVKFSRYCN</sequence>
<gene>
    <name evidence="1" type="ORF">KPL71_007993</name>
</gene>
<keyword evidence="2" id="KW-1185">Reference proteome</keyword>
<organism evidence="1 2">
    <name type="scientific">Citrus sinensis</name>
    <name type="common">Sweet orange</name>
    <name type="synonym">Citrus aurantium var. sinensis</name>
    <dbReference type="NCBI Taxonomy" id="2711"/>
    <lineage>
        <taxon>Eukaryota</taxon>
        <taxon>Viridiplantae</taxon>
        <taxon>Streptophyta</taxon>
        <taxon>Embryophyta</taxon>
        <taxon>Tracheophyta</taxon>
        <taxon>Spermatophyta</taxon>
        <taxon>Magnoliopsida</taxon>
        <taxon>eudicotyledons</taxon>
        <taxon>Gunneridae</taxon>
        <taxon>Pentapetalae</taxon>
        <taxon>rosids</taxon>
        <taxon>malvids</taxon>
        <taxon>Sapindales</taxon>
        <taxon>Rutaceae</taxon>
        <taxon>Aurantioideae</taxon>
        <taxon>Citrus</taxon>
    </lineage>
</organism>
<protein>
    <submittedName>
        <fullName evidence="1">Protease Do-like 1</fullName>
    </submittedName>
</protein>
<evidence type="ECO:0000313" key="1">
    <source>
        <dbReference type="EMBL" id="KAH9780192.1"/>
    </source>
</evidence>
<name>A0ACB8M3E4_CITSI</name>
<proteinExistence type="predicted"/>
<accession>A0ACB8M3E4</accession>
<comment type="caution">
    <text evidence="1">The sequence shown here is derived from an EMBL/GenBank/DDBJ whole genome shotgun (WGS) entry which is preliminary data.</text>
</comment>
<dbReference type="Proteomes" id="UP000829398">
    <property type="component" value="Chromosome 3"/>
</dbReference>